<accession>A0ABT7AFR7</accession>
<organism evidence="1 2">
    <name type="scientific">Chelatococcus albus</name>
    <dbReference type="NCBI Taxonomy" id="3047466"/>
    <lineage>
        <taxon>Bacteria</taxon>
        <taxon>Pseudomonadati</taxon>
        <taxon>Pseudomonadota</taxon>
        <taxon>Alphaproteobacteria</taxon>
        <taxon>Hyphomicrobiales</taxon>
        <taxon>Chelatococcaceae</taxon>
        <taxon>Chelatococcus</taxon>
    </lineage>
</organism>
<keyword evidence="2" id="KW-1185">Reference proteome</keyword>
<proteinExistence type="predicted"/>
<comment type="caution">
    <text evidence="1">The sequence shown here is derived from an EMBL/GenBank/DDBJ whole genome shotgun (WGS) entry which is preliminary data.</text>
</comment>
<gene>
    <name evidence="1" type="ORF">QNA08_08090</name>
</gene>
<name>A0ABT7AFR7_9HYPH</name>
<dbReference type="EMBL" id="JASJEV010000004">
    <property type="protein sequence ID" value="MDJ1158191.1"/>
    <property type="molecule type" value="Genomic_DNA"/>
</dbReference>
<reference evidence="1 2" key="1">
    <citation type="submission" date="2023-05" db="EMBL/GenBank/DDBJ databases">
        <title>Chelatococcus sp. nov., a moderately thermophilic bacterium isolated from hot spring microbial mat.</title>
        <authorList>
            <person name="Hu C.-J."/>
            <person name="Li W.-J."/>
        </authorList>
    </citation>
    <scope>NUCLEOTIDE SEQUENCE [LARGE SCALE GENOMIC DNA]</scope>
    <source>
        <strain evidence="1 2">SYSU G07232</strain>
    </source>
</reference>
<dbReference type="Proteomes" id="UP001321492">
    <property type="component" value="Unassembled WGS sequence"/>
</dbReference>
<evidence type="ECO:0000313" key="1">
    <source>
        <dbReference type="EMBL" id="MDJ1158191.1"/>
    </source>
</evidence>
<protein>
    <submittedName>
        <fullName evidence="1">Uncharacterized protein</fullName>
    </submittedName>
</protein>
<dbReference type="RefSeq" id="WP_283740191.1">
    <property type="nucleotide sequence ID" value="NZ_JASJEV010000004.1"/>
</dbReference>
<sequence length="81" mass="8432">MTFFVVLPFAKDAGGNLVPGEPQEARDAAQAQRHAHELALTHGGAIAFSRTGDPQLGSWGAPEIIAREGDVPDDPARAVTG</sequence>
<evidence type="ECO:0000313" key="2">
    <source>
        <dbReference type="Proteomes" id="UP001321492"/>
    </source>
</evidence>